<reference evidence="1" key="1">
    <citation type="submission" date="2022-07" db="EMBL/GenBank/DDBJ databases">
        <title>Chromosome-level genome of Muraenolepis orangiensis.</title>
        <authorList>
            <person name="Kim J."/>
        </authorList>
    </citation>
    <scope>NUCLEOTIDE SEQUENCE</scope>
    <source>
        <strain evidence="1">KU_S4_2022</strain>
        <tissue evidence="1">Muscle</tissue>
    </source>
</reference>
<dbReference type="AlphaFoldDB" id="A0A9Q0DLI9"/>
<keyword evidence="2" id="KW-1185">Reference proteome</keyword>
<organism evidence="1 2">
    <name type="scientific">Muraenolepis orangiensis</name>
    <name type="common">Patagonian moray cod</name>
    <dbReference type="NCBI Taxonomy" id="630683"/>
    <lineage>
        <taxon>Eukaryota</taxon>
        <taxon>Metazoa</taxon>
        <taxon>Chordata</taxon>
        <taxon>Craniata</taxon>
        <taxon>Vertebrata</taxon>
        <taxon>Euteleostomi</taxon>
        <taxon>Actinopterygii</taxon>
        <taxon>Neopterygii</taxon>
        <taxon>Teleostei</taxon>
        <taxon>Neoteleostei</taxon>
        <taxon>Acanthomorphata</taxon>
        <taxon>Zeiogadaria</taxon>
        <taxon>Gadariae</taxon>
        <taxon>Gadiformes</taxon>
        <taxon>Muraenolepidoidei</taxon>
        <taxon>Muraenolepididae</taxon>
        <taxon>Muraenolepis</taxon>
    </lineage>
</organism>
<sequence length="83" mass="9073">MEDEVLLTLETDGVLQNGSSGYALEKPGINSTATPNINVQMEPCDNSSPSDMHRETGLCKQRRLAIFITTPSCGTSITQWPFK</sequence>
<comment type="caution">
    <text evidence="1">The sequence shown here is derived from an EMBL/GenBank/DDBJ whole genome shotgun (WGS) entry which is preliminary data.</text>
</comment>
<gene>
    <name evidence="1" type="ORF">NHX12_010599</name>
</gene>
<accession>A0A9Q0DLI9</accession>
<dbReference type="EMBL" id="JANIIK010000115">
    <property type="protein sequence ID" value="KAJ3589756.1"/>
    <property type="molecule type" value="Genomic_DNA"/>
</dbReference>
<name>A0A9Q0DLI9_9TELE</name>
<protein>
    <submittedName>
        <fullName evidence="1">Uncharacterized protein</fullName>
    </submittedName>
</protein>
<dbReference type="Proteomes" id="UP001148018">
    <property type="component" value="Unassembled WGS sequence"/>
</dbReference>
<proteinExistence type="predicted"/>
<evidence type="ECO:0000313" key="2">
    <source>
        <dbReference type="Proteomes" id="UP001148018"/>
    </source>
</evidence>
<evidence type="ECO:0000313" key="1">
    <source>
        <dbReference type="EMBL" id="KAJ3589756.1"/>
    </source>
</evidence>